<reference evidence="12 13" key="1">
    <citation type="submission" date="2015-08" db="EMBL/GenBank/DDBJ databases">
        <title>Enterococcus genome sequence.</title>
        <authorList>
            <person name="Acedo J.Z."/>
            <person name="Vederas J.C."/>
        </authorList>
    </citation>
    <scope>NUCLEOTIDE SEQUENCE [LARGE SCALE GENOMIC DNA]</scope>
    <source>
        <strain evidence="12 13">49</strain>
    </source>
</reference>
<dbReference type="GO" id="GO:0009401">
    <property type="term" value="P:phosphoenolpyruvate-dependent sugar phosphotransferase system"/>
    <property type="evidence" value="ECO:0007669"/>
    <property type="project" value="UniProtKB-KW"/>
</dbReference>
<dbReference type="PANTHER" id="PTHR36203:SF1">
    <property type="entry name" value="ASCORBATE-SPECIFIC PTS SYSTEM EIIA COMPONENT"/>
    <property type="match status" value="1"/>
</dbReference>
<organism evidence="12 13">
    <name type="scientific">Enterococcus canintestini</name>
    <dbReference type="NCBI Taxonomy" id="317010"/>
    <lineage>
        <taxon>Bacteria</taxon>
        <taxon>Bacillati</taxon>
        <taxon>Bacillota</taxon>
        <taxon>Bacilli</taxon>
        <taxon>Lactobacillales</taxon>
        <taxon>Enterococcaceae</taxon>
        <taxon>Enterococcus</taxon>
    </lineage>
</organism>
<evidence type="ECO:0000256" key="4">
    <source>
        <dbReference type="ARBA" id="ARBA00022553"/>
    </source>
</evidence>
<dbReference type="EMBL" id="LHUG01000005">
    <property type="protein sequence ID" value="PAB00770.1"/>
    <property type="molecule type" value="Genomic_DNA"/>
</dbReference>
<keyword evidence="7" id="KW-0418">Kinase</keyword>
<dbReference type="Proteomes" id="UP000216797">
    <property type="component" value="Unassembled WGS sequence"/>
</dbReference>
<dbReference type="RefSeq" id="WP_095006409.1">
    <property type="nucleotide sequence ID" value="NZ_LHUG01000005.1"/>
</dbReference>
<keyword evidence="6" id="KW-0598">Phosphotransferase system</keyword>
<proteinExistence type="predicted"/>
<evidence type="ECO:0000256" key="2">
    <source>
        <dbReference type="ARBA" id="ARBA00022448"/>
    </source>
</evidence>
<evidence type="ECO:0000313" key="12">
    <source>
        <dbReference type="EMBL" id="PAB00770.1"/>
    </source>
</evidence>
<evidence type="ECO:0000256" key="9">
    <source>
        <dbReference type="ARBA" id="ARBA00041175"/>
    </source>
</evidence>
<keyword evidence="12" id="KW-0762">Sugar transport</keyword>
<dbReference type="Gene3D" id="3.40.930.10">
    <property type="entry name" value="Mannitol-specific EII, Chain A"/>
    <property type="match status" value="1"/>
</dbReference>
<dbReference type="SUPFAM" id="SSF55804">
    <property type="entry name" value="Phoshotransferase/anion transport protein"/>
    <property type="match status" value="1"/>
</dbReference>
<gene>
    <name evidence="12" type="ORF">AKL21_05810</name>
</gene>
<feature type="domain" description="PTS EIIA type-2" evidence="11">
    <location>
        <begin position="6"/>
        <end position="143"/>
    </location>
</feature>
<keyword evidence="3" id="KW-0963">Cytoplasm</keyword>
<dbReference type="PROSITE" id="PS51094">
    <property type="entry name" value="PTS_EIIA_TYPE_2"/>
    <property type="match status" value="1"/>
</dbReference>
<evidence type="ECO:0000256" key="5">
    <source>
        <dbReference type="ARBA" id="ARBA00022679"/>
    </source>
</evidence>
<dbReference type="InterPro" id="IPR051351">
    <property type="entry name" value="Ascorbate-PTS_EIIA_comp"/>
</dbReference>
<accession>A0A267HTA8</accession>
<dbReference type="PANTHER" id="PTHR36203">
    <property type="entry name" value="ASCORBATE-SPECIFIC PTS SYSTEM EIIA COMPONENT"/>
    <property type="match status" value="1"/>
</dbReference>
<evidence type="ECO:0000259" key="11">
    <source>
        <dbReference type="PROSITE" id="PS51094"/>
    </source>
</evidence>
<comment type="function">
    <text evidence="8">The phosphoenolpyruvate-dependent sugar phosphotransferase system (sugar PTS), a major carbohydrate active transport system, catalyzes the phosphorylation of incoming sugar substrates concomitantly with their translocation across the cell membrane. The enzyme II UlaABC PTS system is involved in ascorbate transport.</text>
</comment>
<name>A0A267HTA8_9ENTE</name>
<dbReference type="InterPro" id="IPR002178">
    <property type="entry name" value="PTS_EIIA_type-2_dom"/>
</dbReference>
<dbReference type="GO" id="GO:0005737">
    <property type="term" value="C:cytoplasm"/>
    <property type="evidence" value="ECO:0007669"/>
    <property type="project" value="UniProtKB-SubCell"/>
</dbReference>
<evidence type="ECO:0000256" key="1">
    <source>
        <dbReference type="ARBA" id="ARBA00004496"/>
    </source>
</evidence>
<evidence type="ECO:0000256" key="6">
    <source>
        <dbReference type="ARBA" id="ARBA00022683"/>
    </source>
</evidence>
<dbReference type="Pfam" id="PF00359">
    <property type="entry name" value="PTS_EIIA_2"/>
    <property type="match status" value="1"/>
</dbReference>
<protein>
    <recommendedName>
        <fullName evidence="9">Ascorbate-specific PTS system EIIA component</fullName>
    </recommendedName>
    <alternativeName>
        <fullName evidence="10">Ascorbate-specific phosphotransferase enzyme IIA component</fullName>
    </alternativeName>
</protein>
<evidence type="ECO:0000256" key="8">
    <source>
        <dbReference type="ARBA" id="ARBA00037387"/>
    </source>
</evidence>
<comment type="subcellular location">
    <subcellularLocation>
        <location evidence="1">Cytoplasm</location>
    </subcellularLocation>
</comment>
<evidence type="ECO:0000256" key="3">
    <source>
        <dbReference type="ARBA" id="ARBA00022490"/>
    </source>
</evidence>
<keyword evidence="4" id="KW-0597">Phosphoprotein</keyword>
<dbReference type="AlphaFoldDB" id="A0A267HTA8"/>
<evidence type="ECO:0000313" key="13">
    <source>
        <dbReference type="Proteomes" id="UP000216797"/>
    </source>
</evidence>
<keyword evidence="5" id="KW-0808">Transferase</keyword>
<keyword evidence="2" id="KW-0813">Transport</keyword>
<sequence length="143" mass="16265">MTQLMNYLPKEHIQVKDKISTWQEAVKITSQPLLEEKKITPVYVENMIDSVYQNGPYMVLADYFALMHAKPGIGVCKQSMSLLVTKNEVDLAGKPIKIFLVLAATDSASHLESLQEIMEVFMDEEKYQLILKGNLTDVIQVFQ</sequence>
<dbReference type="GO" id="GO:0016301">
    <property type="term" value="F:kinase activity"/>
    <property type="evidence" value="ECO:0007669"/>
    <property type="project" value="UniProtKB-KW"/>
</dbReference>
<comment type="caution">
    <text evidence="12">The sequence shown here is derived from an EMBL/GenBank/DDBJ whole genome shotgun (WGS) entry which is preliminary data.</text>
</comment>
<dbReference type="InterPro" id="IPR016152">
    <property type="entry name" value="PTrfase/Anion_transptr"/>
</dbReference>
<keyword evidence="13" id="KW-1185">Reference proteome</keyword>
<evidence type="ECO:0000256" key="10">
    <source>
        <dbReference type="ARBA" id="ARBA00042072"/>
    </source>
</evidence>
<evidence type="ECO:0000256" key="7">
    <source>
        <dbReference type="ARBA" id="ARBA00022777"/>
    </source>
</evidence>